<comment type="subcellular location">
    <subcellularLocation>
        <location evidence="8">Cytoplasm</location>
    </subcellularLocation>
</comment>
<dbReference type="EMBL" id="JAAGNX010000002">
    <property type="protein sequence ID" value="NDV62258.1"/>
    <property type="molecule type" value="Genomic_DNA"/>
</dbReference>
<keyword evidence="2 8" id="KW-0028">Amino-acid biosynthesis</keyword>
<dbReference type="InterPro" id="IPR036393">
    <property type="entry name" value="AceGlu_kinase-like_sf"/>
</dbReference>
<reference evidence="10 11" key="1">
    <citation type="submission" date="2020-02" db="EMBL/GenBank/DDBJ databases">
        <title>Albibacoteraceae fam. nov., the first described family within the subdivision 4 Verrucomicrobia.</title>
        <authorList>
            <person name="Xi F."/>
        </authorList>
    </citation>
    <scope>NUCLEOTIDE SEQUENCE [LARGE SCALE GENOMIC DNA]</scope>
    <source>
        <strain evidence="10 11">CK1056</strain>
    </source>
</reference>
<dbReference type="NCBIfam" id="TIGR01027">
    <property type="entry name" value="proB"/>
    <property type="match status" value="1"/>
</dbReference>
<evidence type="ECO:0000256" key="8">
    <source>
        <dbReference type="HAMAP-Rule" id="MF_00456"/>
    </source>
</evidence>
<evidence type="ECO:0000256" key="5">
    <source>
        <dbReference type="ARBA" id="ARBA00022741"/>
    </source>
</evidence>
<dbReference type="InterPro" id="IPR036974">
    <property type="entry name" value="PUA_sf"/>
</dbReference>
<evidence type="ECO:0000313" key="10">
    <source>
        <dbReference type="EMBL" id="NDV62258.1"/>
    </source>
</evidence>
<comment type="function">
    <text evidence="8">Catalyzes the transfer of a phosphate group to glutamate to form L-glutamate 5-phosphate.</text>
</comment>
<feature type="binding site" evidence="8">
    <location>
        <position position="141"/>
    </location>
    <ligand>
        <name>substrate</name>
    </ligand>
</feature>
<evidence type="ECO:0000256" key="2">
    <source>
        <dbReference type="ARBA" id="ARBA00022605"/>
    </source>
</evidence>
<dbReference type="SMART" id="SM00359">
    <property type="entry name" value="PUA"/>
    <property type="match status" value="1"/>
</dbReference>
<dbReference type="Gene3D" id="2.30.130.10">
    <property type="entry name" value="PUA domain"/>
    <property type="match status" value="1"/>
</dbReference>
<evidence type="ECO:0000259" key="9">
    <source>
        <dbReference type="SMART" id="SM00359"/>
    </source>
</evidence>
<dbReference type="SUPFAM" id="SSF53633">
    <property type="entry name" value="Carbamate kinase-like"/>
    <property type="match status" value="1"/>
</dbReference>
<dbReference type="RefSeq" id="WP_163963998.1">
    <property type="nucleotide sequence ID" value="NZ_JAAGNX010000002.1"/>
</dbReference>
<dbReference type="PRINTS" id="PR00474">
    <property type="entry name" value="GLU5KINASE"/>
</dbReference>
<dbReference type="PROSITE" id="PS00902">
    <property type="entry name" value="GLUTAMATE_5_KINASE"/>
    <property type="match status" value="1"/>
</dbReference>
<protein>
    <recommendedName>
        <fullName evidence="8">Glutamate 5-kinase</fullName>
        <ecNumber evidence="8">2.7.2.11</ecNumber>
    </recommendedName>
    <alternativeName>
        <fullName evidence="8">Gamma-glutamyl kinase</fullName>
        <shortName evidence="8">GK</shortName>
    </alternativeName>
</protein>
<dbReference type="CDD" id="cd21157">
    <property type="entry name" value="PUA_G5K"/>
    <property type="match status" value="1"/>
</dbReference>
<comment type="similarity">
    <text evidence="8">Belongs to the glutamate 5-kinase family.</text>
</comment>
<comment type="caution">
    <text evidence="10">The sequence shown here is derived from an EMBL/GenBank/DDBJ whole genome shotgun (WGS) entry which is preliminary data.</text>
</comment>
<evidence type="ECO:0000256" key="1">
    <source>
        <dbReference type="ARBA" id="ARBA00022490"/>
    </source>
</evidence>
<sequence length="368" mass="38949">MQFLEANARRVVIKIGTNSLTGPGGDLLSGRIEAVCREISSLKEHGFEVVVVSSGAVGLGIGKLELTDRPDDLAGLQACAAVGQSCLMQAWQAALQTHQITAAQILLTREDVQGRKRHLAVRNTLEELLSYGAVPVVNENDTVSADEIKFGDNDVLSALVASLIKADLLIILSNIPGLMKDHGRGALIPLVEEVTEDIRELAGGPENQFSTGGMITKIEAAKLATQSGCGVFIGSANEPGIIGKVHDGTAPGTFFMPQTISLAARKRWIAFFEKPMGSLHLDAGAARAILENHSSLLAKGLLSCTGSFEQGAVVNLLDPDSNTIARGIVAYDAATLSGIIGLDSSQIQKTQPERSRFEVVHRDSLVLI</sequence>
<keyword evidence="5 8" id="KW-0547">Nucleotide-binding</keyword>
<name>A0A6B2M014_9BACT</name>
<feature type="binding site" evidence="8">
    <location>
        <begin position="211"/>
        <end position="217"/>
    </location>
    <ligand>
        <name>ATP</name>
        <dbReference type="ChEBI" id="CHEBI:30616"/>
    </ligand>
</feature>
<keyword evidence="4 8" id="KW-0808">Transferase</keyword>
<keyword evidence="1 8" id="KW-0963">Cytoplasm</keyword>
<dbReference type="FunFam" id="3.40.1160.10:FF:000018">
    <property type="entry name" value="Glutamate 5-kinase"/>
    <property type="match status" value="1"/>
</dbReference>
<comment type="catalytic activity">
    <reaction evidence="8">
        <text>L-glutamate + ATP = L-glutamyl 5-phosphate + ADP</text>
        <dbReference type="Rhea" id="RHEA:14877"/>
        <dbReference type="ChEBI" id="CHEBI:29985"/>
        <dbReference type="ChEBI" id="CHEBI:30616"/>
        <dbReference type="ChEBI" id="CHEBI:58274"/>
        <dbReference type="ChEBI" id="CHEBI:456216"/>
        <dbReference type="EC" id="2.7.2.11"/>
    </reaction>
</comment>
<dbReference type="GO" id="GO:0005829">
    <property type="term" value="C:cytosol"/>
    <property type="evidence" value="ECO:0007669"/>
    <property type="project" value="TreeGrafter"/>
</dbReference>
<dbReference type="InterPro" id="IPR011529">
    <property type="entry name" value="Glu_5kinase"/>
</dbReference>
<keyword evidence="11" id="KW-1185">Reference proteome</keyword>
<dbReference type="SUPFAM" id="SSF88697">
    <property type="entry name" value="PUA domain-like"/>
    <property type="match status" value="1"/>
</dbReference>
<dbReference type="InterPro" id="IPR002478">
    <property type="entry name" value="PUA"/>
</dbReference>
<comment type="caution">
    <text evidence="8">Lacks conserved residue(s) required for the propagation of feature annotation.</text>
</comment>
<dbReference type="AlphaFoldDB" id="A0A6B2M014"/>
<organism evidence="10 11">
    <name type="scientific">Oceanipulchritudo coccoides</name>
    <dbReference type="NCBI Taxonomy" id="2706888"/>
    <lineage>
        <taxon>Bacteria</taxon>
        <taxon>Pseudomonadati</taxon>
        <taxon>Verrucomicrobiota</taxon>
        <taxon>Opitutia</taxon>
        <taxon>Puniceicoccales</taxon>
        <taxon>Oceanipulchritudinaceae</taxon>
        <taxon>Oceanipulchritudo</taxon>
    </lineage>
</organism>
<dbReference type="HAMAP" id="MF_00456">
    <property type="entry name" value="ProB"/>
    <property type="match status" value="1"/>
</dbReference>
<dbReference type="Pfam" id="PF01472">
    <property type="entry name" value="PUA"/>
    <property type="match status" value="1"/>
</dbReference>
<dbReference type="GO" id="GO:0005524">
    <property type="term" value="F:ATP binding"/>
    <property type="evidence" value="ECO:0007669"/>
    <property type="project" value="UniProtKB-KW"/>
</dbReference>
<dbReference type="PROSITE" id="PS50890">
    <property type="entry name" value="PUA"/>
    <property type="match status" value="1"/>
</dbReference>
<dbReference type="Gene3D" id="3.40.1160.10">
    <property type="entry name" value="Acetylglutamate kinase-like"/>
    <property type="match status" value="1"/>
</dbReference>
<dbReference type="Proteomes" id="UP000478417">
    <property type="component" value="Unassembled WGS sequence"/>
</dbReference>
<evidence type="ECO:0000256" key="6">
    <source>
        <dbReference type="ARBA" id="ARBA00022777"/>
    </source>
</evidence>
<dbReference type="PANTHER" id="PTHR43654:SF1">
    <property type="entry name" value="ISOPENTENYL PHOSPHATE KINASE"/>
    <property type="match status" value="1"/>
</dbReference>
<feature type="binding site" evidence="8">
    <location>
        <position position="153"/>
    </location>
    <ligand>
        <name>substrate</name>
    </ligand>
</feature>
<feature type="binding site" evidence="8">
    <location>
        <position position="54"/>
    </location>
    <ligand>
        <name>substrate</name>
    </ligand>
</feature>
<dbReference type="EC" id="2.7.2.11" evidence="8"/>
<evidence type="ECO:0000256" key="3">
    <source>
        <dbReference type="ARBA" id="ARBA00022650"/>
    </source>
</evidence>
<dbReference type="InterPro" id="IPR019797">
    <property type="entry name" value="Glutamate_5-kinase_CS"/>
</dbReference>
<keyword evidence="3 8" id="KW-0641">Proline biosynthesis</keyword>
<dbReference type="PANTHER" id="PTHR43654">
    <property type="entry name" value="GLUTAMATE 5-KINASE"/>
    <property type="match status" value="1"/>
</dbReference>
<dbReference type="PIRSF" id="PIRSF000729">
    <property type="entry name" value="GK"/>
    <property type="match status" value="1"/>
</dbReference>
<dbReference type="GO" id="GO:0055129">
    <property type="term" value="P:L-proline biosynthetic process"/>
    <property type="evidence" value="ECO:0007669"/>
    <property type="project" value="UniProtKB-UniRule"/>
</dbReference>
<dbReference type="CDD" id="cd04242">
    <property type="entry name" value="AAK_G5K_ProB"/>
    <property type="match status" value="1"/>
</dbReference>
<comment type="pathway">
    <text evidence="8">Amino-acid biosynthesis; L-proline biosynthesis; L-glutamate 5-semialdehyde from L-glutamate: step 1/2.</text>
</comment>
<dbReference type="UniPathway" id="UPA00098">
    <property type="reaction ID" value="UER00359"/>
</dbReference>
<feature type="binding site" evidence="8">
    <location>
        <position position="14"/>
    </location>
    <ligand>
        <name>ATP</name>
        <dbReference type="ChEBI" id="CHEBI:30616"/>
    </ligand>
</feature>
<gene>
    <name evidence="8 10" type="primary">proB</name>
    <name evidence="10" type="ORF">G0Q06_07345</name>
</gene>
<proteinExistence type="inferred from homology"/>
<evidence type="ECO:0000256" key="7">
    <source>
        <dbReference type="ARBA" id="ARBA00022840"/>
    </source>
</evidence>
<evidence type="ECO:0000313" key="11">
    <source>
        <dbReference type="Proteomes" id="UP000478417"/>
    </source>
</evidence>
<accession>A0A6B2M014</accession>
<feature type="domain" description="PUA" evidence="9">
    <location>
        <begin position="277"/>
        <end position="360"/>
    </location>
</feature>
<dbReference type="InterPro" id="IPR001057">
    <property type="entry name" value="Glu/AcGlu_kinase"/>
</dbReference>
<dbReference type="Pfam" id="PF00696">
    <property type="entry name" value="AA_kinase"/>
    <property type="match status" value="1"/>
</dbReference>
<dbReference type="InterPro" id="IPR001048">
    <property type="entry name" value="Asp/Glu/Uridylate_kinase"/>
</dbReference>
<keyword evidence="7 8" id="KW-0067">ATP-binding</keyword>
<dbReference type="InterPro" id="IPR005715">
    <property type="entry name" value="Glu_5kinase/COase_Synthase"/>
</dbReference>
<dbReference type="GO" id="GO:0003723">
    <property type="term" value="F:RNA binding"/>
    <property type="evidence" value="ECO:0007669"/>
    <property type="project" value="InterPro"/>
</dbReference>
<dbReference type="InterPro" id="IPR015947">
    <property type="entry name" value="PUA-like_sf"/>
</dbReference>
<evidence type="ECO:0000256" key="4">
    <source>
        <dbReference type="ARBA" id="ARBA00022679"/>
    </source>
</evidence>
<dbReference type="InterPro" id="IPR041739">
    <property type="entry name" value="G5K_ProB"/>
</dbReference>
<dbReference type="GO" id="GO:0004349">
    <property type="term" value="F:glutamate 5-kinase activity"/>
    <property type="evidence" value="ECO:0007669"/>
    <property type="project" value="UniProtKB-UniRule"/>
</dbReference>
<keyword evidence="6 8" id="KW-0418">Kinase</keyword>